<dbReference type="Pfam" id="PF00378">
    <property type="entry name" value="ECH_1"/>
    <property type="match status" value="1"/>
</dbReference>
<dbReference type="Gene3D" id="3.90.226.10">
    <property type="entry name" value="2-enoyl-CoA Hydratase, Chain A, domain 1"/>
    <property type="match status" value="1"/>
</dbReference>
<protein>
    <submittedName>
        <fullName evidence="2">Crotonase, core</fullName>
    </submittedName>
</protein>
<dbReference type="SUPFAM" id="SSF52096">
    <property type="entry name" value="ClpP/crotonase"/>
    <property type="match status" value="1"/>
</dbReference>
<name>A0A7T6XFQ9_PENDI</name>
<gene>
    <name evidence="2" type="ORF">Pdw03_3139</name>
</gene>
<dbReference type="Proteomes" id="UP000595662">
    <property type="component" value="Chromosome 1"/>
</dbReference>
<accession>A0A7T6XFQ9</accession>
<proteinExistence type="inferred from homology"/>
<dbReference type="PANTHER" id="PTHR43802:SF1">
    <property type="entry name" value="IP11341P-RELATED"/>
    <property type="match status" value="1"/>
</dbReference>
<dbReference type="EMBL" id="CP060774">
    <property type="protein sequence ID" value="QQK40285.1"/>
    <property type="molecule type" value="Genomic_DNA"/>
</dbReference>
<reference evidence="2 3" key="1">
    <citation type="submission" date="2020-08" db="EMBL/GenBank/DDBJ databases">
        <title>The completed genome sequence of the pathogenic ascomycete fungus Penicillium digitatum.</title>
        <authorList>
            <person name="Wang M."/>
        </authorList>
    </citation>
    <scope>NUCLEOTIDE SEQUENCE [LARGE SCALE GENOMIC DNA]</scope>
    <source>
        <strain evidence="2 3">PdW03</strain>
    </source>
</reference>
<dbReference type="InterPro" id="IPR001753">
    <property type="entry name" value="Enoyl-CoA_hydra/iso"/>
</dbReference>
<dbReference type="AlphaFoldDB" id="A0A7T6XFQ9"/>
<dbReference type="RefSeq" id="XP_065955800.1">
    <property type="nucleotide sequence ID" value="XM_066100400.1"/>
</dbReference>
<evidence type="ECO:0000313" key="2">
    <source>
        <dbReference type="EMBL" id="QQK40285.1"/>
    </source>
</evidence>
<dbReference type="Gene3D" id="1.10.287.2460">
    <property type="match status" value="1"/>
</dbReference>
<dbReference type="InterPro" id="IPR029045">
    <property type="entry name" value="ClpP/crotonase-like_dom_sf"/>
</dbReference>
<organism evidence="2 3">
    <name type="scientific">Penicillium digitatum</name>
    <name type="common">Green mold</name>
    <dbReference type="NCBI Taxonomy" id="36651"/>
    <lineage>
        <taxon>Eukaryota</taxon>
        <taxon>Fungi</taxon>
        <taxon>Dikarya</taxon>
        <taxon>Ascomycota</taxon>
        <taxon>Pezizomycotina</taxon>
        <taxon>Eurotiomycetes</taxon>
        <taxon>Eurotiomycetidae</taxon>
        <taxon>Eurotiales</taxon>
        <taxon>Aspergillaceae</taxon>
        <taxon>Penicillium</taxon>
    </lineage>
</organism>
<evidence type="ECO:0000256" key="1">
    <source>
        <dbReference type="ARBA" id="ARBA00005254"/>
    </source>
</evidence>
<comment type="similarity">
    <text evidence="1">Belongs to the enoyl-CoA hydratase/isomerase family.</text>
</comment>
<dbReference type="PANTHER" id="PTHR43802">
    <property type="entry name" value="ENOYL-COA HYDRATASE"/>
    <property type="match status" value="1"/>
</dbReference>
<sequence length="168" mass="17986">MAHTFNLSTAAALGKRVPPDSIYAWLKRRKSSWSFVDAGVPLVDVGIVRLQAIVRLGHALDMILSGQPVGAQEALTMGLAIRVVPEGESSDEAIGIAKQLITFPELVLTQINDDATTVHRRHPSSFQNAIFQESNAGSKVISQDTIAVATKFSNGSGRHGSFKGHSNL</sequence>
<dbReference type="GeneID" id="90952475"/>
<evidence type="ECO:0000313" key="3">
    <source>
        <dbReference type="Proteomes" id="UP000595662"/>
    </source>
</evidence>